<dbReference type="AlphaFoldDB" id="A0A2H9VPU1"/>
<keyword evidence="2" id="KW-1185">Reference proteome</keyword>
<comment type="caution">
    <text evidence="1">The sequence shown here is derived from an EMBL/GenBank/DDBJ whole genome shotgun (WGS) entry which is preliminary data.</text>
</comment>
<sequence>MLKTVLFSILFTFVILIVRAQSLPTKKEQNDFLKWYVQTRNLVPLDSIKYNSPFHVDLTNIPLLTQFTKNERSFLLKQTINGRQLLVDSTTLKTRLFVDTKKQQVENYINFLSMPAFTSDRKMVFISWSIWCGEACGEESIDIFIKTAKGKWRKLKTVVPVIMF</sequence>
<evidence type="ECO:0000313" key="2">
    <source>
        <dbReference type="Proteomes" id="UP000242687"/>
    </source>
</evidence>
<dbReference type="RefSeq" id="WP_157799209.1">
    <property type="nucleotide sequence ID" value="NZ_PGFJ01000002.1"/>
</dbReference>
<name>A0A2H9VPU1_9SPHI</name>
<dbReference type="Proteomes" id="UP000242687">
    <property type="component" value="Unassembled WGS sequence"/>
</dbReference>
<evidence type="ECO:0000313" key="1">
    <source>
        <dbReference type="EMBL" id="PJJ80353.1"/>
    </source>
</evidence>
<protein>
    <submittedName>
        <fullName evidence="1">Uncharacterized protein</fullName>
    </submittedName>
</protein>
<organism evidence="1 2">
    <name type="scientific">Mucilaginibacter auburnensis</name>
    <dbReference type="NCBI Taxonomy" id="1457233"/>
    <lineage>
        <taxon>Bacteria</taxon>
        <taxon>Pseudomonadati</taxon>
        <taxon>Bacteroidota</taxon>
        <taxon>Sphingobacteriia</taxon>
        <taxon>Sphingobacteriales</taxon>
        <taxon>Sphingobacteriaceae</taxon>
        <taxon>Mucilaginibacter</taxon>
    </lineage>
</organism>
<dbReference type="EMBL" id="PGFJ01000002">
    <property type="protein sequence ID" value="PJJ80353.1"/>
    <property type="molecule type" value="Genomic_DNA"/>
</dbReference>
<proteinExistence type="predicted"/>
<gene>
    <name evidence="1" type="ORF">CLV57_3503</name>
</gene>
<accession>A0A2H9VPU1</accession>
<reference evidence="1 2" key="1">
    <citation type="submission" date="2017-11" db="EMBL/GenBank/DDBJ databases">
        <title>Genomic Encyclopedia of Archaeal and Bacterial Type Strains, Phase II (KMG-II): From Individual Species to Whole Genera.</title>
        <authorList>
            <person name="Goeker M."/>
        </authorList>
    </citation>
    <scope>NUCLEOTIDE SEQUENCE [LARGE SCALE GENOMIC DNA]</scope>
    <source>
        <strain evidence="1 2">DSM 28175</strain>
    </source>
</reference>